<keyword evidence="2" id="KW-1185">Reference proteome</keyword>
<evidence type="ECO:0008006" key="3">
    <source>
        <dbReference type="Google" id="ProtNLM"/>
    </source>
</evidence>
<dbReference type="RefSeq" id="WP_344762783.1">
    <property type="nucleotide sequence ID" value="NZ_BAAAZE010000008.1"/>
</dbReference>
<dbReference type="InterPro" id="IPR036388">
    <property type="entry name" value="WH-like_DNA-bd_sf"/>
</dbReference>
<reference evidence="2" key="1">
    <citation type="journal article" date="2019" name="Int. J. Syst. Evol. Microbiol.">
        <title>The Global Catalogue of Microorganisms (GCM) 10K type strain sequencing project: providing services to taxonomists for standard genome sequencing and annotation.</title>
        <authorList>
            <consortium name="The Broad Institute Genomics Platform"/>
            <consortium name="The Broad Institute Genome Sequencing Center for Infectious Disease"/>
            <person name="Wu L."/>
            <person name="Ma J."/>
        </authorList>
    </citation>
    <scope>NUCLEOTIDE SEQUENCE [LARGE SCALE GENOMIC DNA]</scope>
    <source>
        <strain evidence="2">JCM 16673</strain>
    </source>
</reference>
<sequence length="166" mass="17982">MTVVPDFILGSGDVHARFCAITEVLGKLVSVAPQSLSLAQLAQSTGRTARELGKRCLELARNGLITETTNGLWQLAVDPAEVTLEDVYRCVTFAATPPSRTALKPVVHHANLAVDLLLMQAAIAINQSMHQHLRQFSLDRLKPAAQPPFPAGRQALRGLNYNNPPI</sequence>
<evidence type="ECO:0000313" key="1">
    <source>
        <dbReference type="EMBL" id="GAA4020474.1"/>
    </source>
</evidence>
<dbReference type="Pfam" id="PF02082">
    <property type="entry name" value="Rrf2"/>
    <property type="match status" value="1"/>
</dbReference>
<comment type="caution">
    <text evidence="1">The sequence shown here is derived from an EMBL/GenBank/DDBJ whole genome shotgun (WGS) entry which is preliminary data.</text>
</comment>
<gene>
    <name evidence="1" type="ORF">GCM10022212_16230</name>
</gene>
<proteinExistence type="predicted"/>
<evidence type="ECO:0000313" key="2">
    <source>
        <dbReference type="Proteomes" id="UP001501353"/>
    </source>
</evidence>
<accession>A0ABP7T3D1</accession>
<dbReference type="InterPro" id="IPR036390">
    <property type="entry name" value="WH_DNA-bd_sf"/>
</dbReference>
<dbReference type="SUPFAM" id="SSF46785">
    <property type="entry name" value="Winged helix' DNA-binding domain"/>
    <property type="match status" value="1"/>
</dbReference>
<name>A0ABP7T3D1_9BURK</name>
<dbReference type="Gene3D" id="1.10.10.10">
    <property type="entry name" value="Winged helix-like DNA-binding domain superfamily/Winged helix DNA-binding domain"/>
    <property type="match status" value="1"/>
</dbReference>
<dbReference type="InterPro" id="IPR000944">
    <property type="entry name" value="Tscrpt_reg_Rrf2"/>
</dbReference>
<dbReference type="EMBL" id="BAAAZE010000008">
    <property type="protein sequence ID" value="GAA4020474.1"/>
    <property type="molecule type" value="Genomic_DNA"/>
</dbReference>
<organism evidence="1 2">
    <name type="scientific">Actimicrobium antarcticum</name>
    <dbReference type="NCBI Taxonomy" id="1051899"/>
    <lineage>
        <taxon>Bacteria</taxon>
        <taxon>Pseudomonadati</taxon>
        <taxon>Pseudomonadota</taxon>
        <taxon>Betaproteobacteria</taxon>
        <taxon>Burkholderiales</taxon>
        <taxon>Oxalobacteraceae</taxon>
        <taxon>Actimicrobium</taxon>
    </lineage>
</organism>
<dbReference type="Proteomes" id="UP001501353">
    <property type="component" value="Unassembled WGS sequence"/>
</dbReference>
<protein>
    <recommendedName>
        <fullName evidence="3">HTH iclR-type domain-containing protein</fullName>
    </recommendedName>
</protein>